<evidence type="ECO:0000256" key="1">
    <source>
        <dbReference type="ARBA" id="ARBA00009437"/>
    </source>
</evidence>
<dbReference type="Proteomes" id="UP001501231">
    <property type="component" value="Unassembled WGS sequence"/>
</dbReference>
<dbReference type="InterPro" id="IPR000847">
    <property type="entry name" value="LysR_HTH_N"/>
</dbReference>
<feature type="domain" description="HTH lysR-type" evidence="5">
    <location>
        <begin position="11"/>
        <end position="63"/>
    </location>
</feature>
<evidence type="ECO:0000256" key="4">
    <source>
        <dbReference type="ARBA" id="ARBA00023163"/>
    </source>
</evidence>
<dbReference type="PANTHER" id="PTHR30346:SF29">
    <property type="entry name" value="LYSR SUBSTRATE-BINDING"/>
    <property type="match status" value="1"/>
</dbReference>
<evidence type="ECO:0000259" key="5">
    <source>
        <dbReference type="PROSITE" id="PS50931"/>
    </source>
</evidence>
<proteinExistence type="inferred from homology"/>
<keyword evidence="4" id="KW-0804">Transcription</keyword>
<keyword evidence="3" id="KW-0238">DNA-binding</keyword>
<dbReference type="SUPFAM" id="SSF53850">
    <property type="entry name" value="Periplasmic binding protein-like II"/>
    <property type="match status" value="1"/>
</dbReference>
<dbReference type="Pfam" id="PF00126">
    <property type="entry name" value="HTH_1"/>
    <property type="match status" value="1"/>
</dbReference>
<dbReference type="InterPro" id="IPR005119">
    <property type="entry name" value="LysR_subst-bd"/>
</dbReference>
<reference evidence="6 7" key="1">
    <citation type="journal article" date="2019" name="Int. J. Syst. Evol. Microbiol.">
        <title>The Global Catalogue of Microorganisms (GCM) 10K type strain sequencing project: providing services to taxonomists for standard genome sequencing and annotation.</title>
        <authorList>
            <consortium name="The Broad Institute Genomics Platform"/>
            <consortium name="The Broad Institute Genome Sequencing Center for Infectious Disease"/>
            <person name="Wu L."/>
            <person name="Ma J."/>
        </authorList>
    </citation>
    <scope>NUCLEOTIDE SEQUENCE [LARGE SCALE GENOMIC DNA]</scope>
    <source>
        <strain evidence="6 7">JCM 3325</strain>
    </source>
</reference>
<dbReference type="PANTHER" id="PTHR30346">
    <property type="entry name" value="TRANSCRIPTIONAL DUAL REGULATOR HCAR-RELATED"/>
    <property type="match status" value="1"/>
</dbReference>
<dbReference type="SUPFAM" id="SSF46785">
    <property type="entry name" value="Winged helix' DNA-binding domain"/>
    <property type="match status" value="1"/>
</dbReference>
<keyword evidence="2" id="KW-0805">Transcription regulation</keyword>
<comment type="similarity">
    <text evidence="1">Belongs to the LysR transcriptional regulatory family.</text>
</comment>
<protein>
    <submittedName>
        <fullName evidence="6">LysR family transcriptional regulator</fullName>
    </submittedName>
</protein>
<evidence type="ECO:0000313" key="7">
    <source>
        <dbReference type="Proteomes" id="UP001501231"/>
    </source>
</evidence>
<dbReference type="InterPro" id="IPR036388">
    <property type="entry name" value="WH-like_DNA-bd_sf"/>
</dbReference>
<dbReference type="InterPro" id="IPR036390">
    <property type="entry name" value="WH_DNA-bd_sf"/>
</dbReference>
<evidence type="ECO:0000256" key="3">
    <source>
        <dbReference type="ARBA" id="ARBA00023125"/>
    </source>
</evidence>
<organism evidence="6 7">
    <name type="scientific">Actinomadura vinacea</name>
    <dbReference type="NCBI Taxonomy" id="115336"/>
    <lineage>
        <taxon>Bacteria</taxon>
        <taxon>Bacillati</taxon>
        <taxon>Actinomycetota</taxon>
        <taxon>Actinomycetes</taxon>
        <taxon>Streptosporangiales</taxon>
        <taxon>Thermomonosporaceae</taxon>
        <taxon>Actinomadura</taxon>
    </lineage>
</organism>
<dbReference type="Pfam" id="PF03466">
    <property type="entry name" value="LysR_substrate"/>
    <property type="match status" value="1"/>
</dbReference>
<sequence length="312" mass="33877">MLNGHMIDPRLRTLRVLQQEGTVTAAADVLHLTPSTVSQQLRGLAKDLGVQLLEAQGRRVRLTPAAYTVLDHADALCSQWERAQADLAEHRRGGFGQVRFAAVSSALAALVTPAAARLREEHPRLTVRMAEEESEKVFSLLLARRTDIAVVIPTADGPPPDDPRFDQRPLLDEPQDLLVAPDHPLAGGGAVRLADAAREPWIGSPGRPDQHQVMITACAAAGFTPRIAHHANDWFAVSAMVAEGFGIAIVPRLAPLPPGDQVVRVPLRGEPVPSRRIITCVRWGSDRQPPIAHGLEALRRAAAERRARGRPR</sequence>
<accession>A0ABN3K658</accession>
<keyword evidence="7" id="KW-1185">Reference proteome</keyword>
<dbReference type="Gene3D" id="3.40.190.10">
    <property type="entry name" value="Periplasmic binding protein-like II"/>
    <property type="match status" value="2"/>
</dbReference>
<dbReference type="PROSITE" id="PS50931">
    <property type="entry name" value="HTH_LYSR"/>
    <property type="match status" value="1"/>
</dbReference>
<dbReference type="EMBL" id="BAAARW010000035">
    <property type="protein sequence ID" value="GAA2447970.1"/>
    <property type="molecule type" value="Genomic_DNA"/>
</dbReference>
<dbReference type="Gene3D" id="1.10.10.10">
    <property type="entry name" value="Winged helix-like DNA-binding domain superfamily/Winged helix DNA-binding domain"/>
    <property type="match status" value="1"/>
</dbReference>
<evidence type="ECO:0000256" key="2">
    <source>
        <dbReference type="ARBA" id="ARBA00023015"/>
    </source>
</evidence>
<gene>
    <name evidence="6" type="ORF">GCM10010191_76660</name>
</gene>
<comment type="caution">
    <text evidence="6">The sequence shown here is derived from an EMBL/GenBank/DDBJ whole genome shotgun (WGS) entry which is preliminary data.</text>
</comment>
<name>A0ABN3K658_9ACTN</name>
<evidence type="ECO:0000313" key="6">
    <source>
        <dbReference type="EMBL" id="GAA2447970.1"/>
    </source>
</evidence>
<dbReference type="CDD" id="cd08423">
    <property type="entry name" value="PBP2_LTTR_like_6"/>
    <property type="match status" value="1"/>
</dbReference>